<keyword evidence="9" id="KW-0175">Coiled coil</keyword>
<evidence type="ECO:0000256" key="3">
    <source>
        <dbReference type="ARBA" id="ARBA00022475"/>
    </source>
</evidence>
<feature type="transmembrane region" description="Helical" evidence="10">
    <location>
        <begin position="6"/>
        <end position="22"/>
    </location>
</feature>
<evidence type="ECO:0000256" key="10">
    <source>
        <dbReference type="SAM" id="Phobius"/>
    </source>
</evidence>
<keyword evidence="4 10" id="KW-0812">Transmembrane</keyword>
<keyword evidence="5" id="KW-0653">Protein transport</keyword>
<keyword evidence="2" id="KW-0813">Transport</keyword>
<dbReference type="GO" id="GO:0043953">
    <property type="term" value="P:protein transport by the Tat complex"/>
    <property type="evidence" value="ECO:0007669"/>
    <property type="project" value="InterPro"/>
</dbReference>
<dbReference type="InterPro" id="IPR018448">
    <property type="entry name" value="TatB"/>
</dbReference>
<dbReference type="PANTHER" id="PTHR33162:SF1">
    <property type="entry name" value="SEC-INDEPENDENT PROTEIN TRANSLOCASE PROTEIN TATA, CHLOROPLASTIC"/>
    <property type="match status" value="1"/>
</dbReference>
<dbReference type="NCBIfam" id="TIGR01410">
    <property type="entry name" value="tatB"/>
    <property type="match status" value="1"/>
</dbReference>
<dbReference type="Gene3D" id="1.20.5.3310">
    <property type="match status" value="1"/>
</dbReference>
<organism evidence="11">
    <name type="scientific">marine metagenome</name>
    <dbReference type="NCBI Taxonomy" id="408172"/>
    <lineage>
        <taxon>unclassified sequences</taxon>
        <taxon>metagenomes</taxon>
        <taxon>ecological metagenomes</taxon>
    </lineage>
</organism>
<evidence type="ECO:0000256" key="6">
    <source>
        <dbReference type="ARBA" id="ARBA00022989"/>
    </source>
</evidence>
<protein>
    <recommendedName>
        <fullName evidence="12">Sec-independent protein translocase protein TatB</fullName>
    </recommendedName>
</protein>
<keyword evidence="3" id="KW-1003">Cell membrane</keyword>
<keyword evidence="8 10" id="KW-0472">Membrane</keyword>
<dbReference type="GO" id="GO:0016020">
    <property type="term" value="C:membrane"/>
    <property type="evidence" value="ECO:0007669"/>
    <property type="project" value="UniProtKB-SubCell"/>
</dbReference>
<evidence type="ECO:0000256" key="4">
    <source>
        <dbReference type="ARBA" id="ARBA00022692"/>
    </source>
</evidence>
<evidence type="ECO:0000256" key="7">
    <source>
        <dbReference type="ARBA" id="ARBA00023010"/>
    </source>
</evidence>
<evidence type="ECO:0000256" key="5">
    <source>
        <dbReference type="ARBA" id="ARBA00022927"/>
    </source>
</evidence>
<feature type="coiled-coil region" evidence="9">
    <location>
        <begin position="72"/>
        <end position="99"/>
    </location>
</feature>
<dbReference type="Pfam" id="PF02416">
    <property type="entry name" value="TatA_B_E"/>
    <property type="match status" value="1"/>
</dbReference>
<keyword evidence="6 10" id="KW-1133">Transmembrane helix</keyword>
<sequence>MFSFGWGEILLILVVVIIVVGPKDIPKFLRQIGNLSKSIKKISREFKSSLNQIAEETDLKDVKNSITEVTNLNKELDIKSNLKNEIKTIKETISSVEEDVSNINKSKKK</sequence>
<accession>A0A383A4X5</accession>
<reference evidence="11" key="1">
    <citation type="submission" date="2018-05" db="EMBL/GenBank/DDBJ databases">
        <authorList>
            <person name="Lanie J.A."/>
            <person name="Ng W.-L."/>
            <person name="Kazmierczak K.M."/>
            <person name="Andrzejewski T.M."/>
            <person name="Davidsen T.M."/>
            <person name="Wayne K.J."/>
            <person name="Tettelin H."/>
            <person name="Glass J.I."/>
            <person name="Rusch D."/>
            <person name="Podicherti R."/>
            <person name="Tsui H.-C.T."/>
            <person name="Winkler M.E."/>
        </authorList>
    </citation>
    <scope>NUCLEOTIDE SEQUENCE</scope>
</reference>
<dbReference type="PANTHER" id="PTHR33162">
    <property type="entry name" value="SEC-INDEPENDENT PROTEIN TRANSLOCASE PROTEIN TATA, CHLOROPLASTIC"/>
    <property type="match status" value="1"/>
</dbReference>
<evidence type="ECO:0000256" key="9">
    <source>
        <dbReference type="SAM" id="Coils"/>
    </source>
</evidence>
<keyword evidence="7" id="KW-0811">Translocation</keyword>
<dbReference type="GO" id="GO:0008320">
    <property type="term" value="F:protein transmembrane transporter activity"/>
    <property type="evidence" value="ECO:0007669"/>
    <property type="project" value="InterPro"/>
</dbReference>
<proteinExistence type="predicted"/>
<evidence type="ECO:0000313" key="11">
    <source>
        <dbReference type="EMBL" id="SVE02058.1"/>
    </source>
</evidence>
<evidence type="ECO:0008006" key="12">
    <source>
        <dbReference type="Google" id="ProtNLM"/>
    </source>
</evidence>
<evidence type="ECO:0000256" key="2">
    <source>
        <dbReference type="ARBA" id="ARBA00022448"/>
    </source>
</evidence>
<evidence type="ECO:0000256" key="1">
    <source>
        <dbReference type="ARBA" id="ARBA00004167"/>
    </source>
</evidence>
<name>A0A383A4X5_9ZZZZ</name>
<dbReference type="PRINTS" id="PR01506">
    <property type="entry name" value="TATBPROTEIN"/>
</dbReference>
<evidence type="ECO:0000256" key="8">
    <source>
        <dbReference type="ARBA" id="ARBA00023136"/>
    </source>
</evidence>
<dbReference type="EMBL" id="UINC01188705">
    <property type="protein sequence ID" value="SVE02058.1"/>
    <property type="molecule type" value="Genomic_DNA"/>
</dbReference>
<dbReference type="AlphaFoldDB" id="A0A383A4X5"/>
<gene>
    <name evidence="11" type="ORF">METZ01_LOCUS454912</name>
</gene>
<comment type="subcellular location">
    <subcellularLocation>
        <location evidence="1">Membrane</location>
        <topology evidence="1">Single-pass membrane protein</topology>
    </subcellularLocation>
</comment>
<dbReference type="InterPro" id="IPR003369">
    <property type="entry name" value="TatA/B/E"/>
</dbReference>